<keyword evidence="1" id="KW-1133">Transmembrane helix</keyword>
<feature type="transmembrane region" description="Helical" evidence="1">
    <location>
        <begin position="37"/>
        <end position="56"/>
    </location>
</feature>
<dbReference type="EMBL" id="KT820662">
    <property type="protein sequence ID" value="ALH23105.1"/>
    <property type="molecule type" value="Genomic_DNA"/>
</dbReference>
<keyword evidence="3" id="KW-1185">Reference proteome</keyword>
<organism evidence="2 3">
    <name type="scientific">Chrysochromulina ericina virus CeV-01B</name>
    <dbReference type="NCBI Taxonomy" id="3070830"/>
    <lineage>
        <taxon>Viruses</taxon>
        <taxon>Varidnaviria</taxon>
        <taxon>Bamfordvirae</taxon>
        <taxon>Nucleocytoviricota</taxon>
        <taxon>Megaviricetes</taxon>
        <taxon>Imitervirales</taxon>
        <taxon>Mesomimiviridae</taxon>
        <taxon>Tethysvirus</taxon>
        <taxon>Tethysvirus raunefjordenense</taxon>
    </lineage>
</organism>
<name>A0A0N7G7L3_9VIRU</name>
<proteinExistence type="predicted"/>
<gene>
    <name evidence="2" type="ORF">ceV_199</name>
</gene>
<evidence type="ECO:0000313" key="3">
    <source>
        <dbReference type="Proteomes" id="UP000203826"/>
    </source>
</evidence>
<feature type="transmembrane region" description="Helical" evidence="1">
    <location>
        <begin position="63"/>
        <end position="81"/>
    </location>
</feature>
<evidence type="ECO:0000256" key="1">
    <source>
        <dbReference type="SAM" id="Phobius"/>
    </source>
</evidence>
<reference evidence="2 3" key="1">
    <citation type="journal article" date="2015" name="Genome Announc.">
        <title>The 474-Kilobase-Pair Complete Genome Sequence of CeV-01B, a Virus Infecting Haptolina (Chrysochromulina) ericina (Prymnesiophyceae).</title>
        <authorList>
            <person name="Gallot-Lavallee L."/>
            <person name="Pagarete A."/>
            <person name="Legendre M."/>
            <person name="Santini S."/>
            <person name="Sandaa R.A."/>
            <person name="Himmelbauer H."/>
            <person name="Ogata H."/>
            <person name="Bratbak G."/>
            <person name="Claverie J.M."/>
        </authorList>
    </citation>
    <scope>NUCLEOTIDE SEQUENCE [LARGE SCALE GENOMIC DNA]</scope>
    <source>
        <strain evidence="2">CeV-01B</strain>
    </source>
</reference>
<keyword evidence="1" id="KW-0812">Transmembrane</keyword>
<feature type="transmembrane region" description="Helical" evidence="1">
    <location>
        <begin position="125"/>
        <end position="143"/>
    </location>
</feature>
<protein>
    <submittedName>
        <fullName evidence="2">Uncharacterized protein</fullName>
    </submittedName>
</protein>
<dbReference type="Proteomes" id="UP000203826">
    <property type="component" value="Segment"/>
</dbReference>
<keyword evidence="1" id="KW-0472">Membrane</keyword>
<evidence type="ECO:0000313" key="2">
    <source>
        <dbReference type="EMBL" id="ALH23105.1"/>
    </source>
</evidence>
<sequence length="161" mass="19664">MSEEIKVIKRERIANIRRFTDKILSYLTNENITKGNIIYIIHLLIVIIYLVLMIFLPINRLNIVILVCIMIIHNSINLYYAKWDTCILLKLERYFYNDTSWYGQNTPIFKLLGINNQENHKSRQLFNFTGWMLLYIYYIYRIFKKFFYKKNKEDSKVKKKK</sequence>
<dbReference type="KEGG" id="vg:26049066"/>
<accession>A0A0N7G7L3</accession>